<keyword evidence="4" id="KW-1185">Reference proteome</keyword>
<evidence type="ECO:0000259" key="2">
    <source>
        <dbReference type="Pfam" id="PF00561"/>
    </source>
</evidence>
<dbReference type="RefSeq" id="WP_121974697.1">
    <property type="nucleotide sequence ID" value="NZ_OOGT01000121.1"/>
</dbReference>
<feature type="signal peptide" evidence="1">
    <location>
        <begin position="1"/>
        <end position="17"/>
    </location>
</feature>
<keyword evidence="1" id="KW-0732">Signal</keyword>
<dbReference type="InParanoid" id="A0A2U3N0S1"/>
<dbReference type="PANTHER" id="PTHR43798:SF33">
    <property type="entry name" value="HYDROLASE, PUTATIVE (AFU_ORTHOLOGUE AFUA_2G14860)-RELATED"/>
    <property type="match status" value="1"/>
</dbReference>
<dbReference type="SUPFAM" id="SSF53474">
    <property type="entry name" value="alpha/beta-Hydrolases"/>
    <property type="match status" value="1"/>
</dbReference>
<dbReference type="GO" id="GO:0004806">
    <property type="term" value="F:triacylglycerol lipase activity"/>
    <property type="evidence" value="ECO:0007669"/>
    <property type="project" value="UniProtKB-EC"/>
</dbReference>
<feature type="chain" id="PRO_5015731792" evidence="1">
    <location>
        <begin position="18"/>
        <end position="325"/>
    </location>
</feature>
<keyword evidence="3" id="KW-0378">Hydrolase</keyword>
<accession>A0A2U3N0S1</accession>
<reference evidence="4" key="1">
    <citation type="submission" date="2018-03" db="EMBL/GenBank/DDBJ databases">
        <authorList>
            <person name="Blom J."/>
        </authorList>
    </citation>
    <scope>NUCLEOTIDE SEQUENCE [LARGE SCALE GENOMIC DNA]</scope>
    <source>
        <strain evidence="4">KPC-SM-21</strain>
    </source>
</reference>
<dbReference type="PANTHER" id="PTHR43798">
    <property type="entry name" value="MONOACYLGLYCEROL LIPASE"/>
    <property type="match status" value="1"/>
</dbReference>
<gene>
    <name evidence="3" type="primary">lip1_2</name>
    <name evidence="3" type="ORF">KPC_2449</name>
</gene>
<proteinExistence type="predicted"/>
<dbReference type="GO" id="GO:0016020">
    <property type="term" value="C:membrane"/>
    <property type="evidence" value="ECO:0007669"/>
    <property type="project" value="TreeGrafter"/>
</dbReference>
<dbReference type="InterPro" id="IPR029058">
    <property type="entry name" value="AB_hydrolase_fold"/>
</dbReference>
<feature type="domain" description="AB hydrolase-1" evidence="2">
    <location>
        <begin position="73"/>
        <end position="307"/>
    </location>
</feature>
<dbReference type="Pfam" id="PF00561">
    <property type="entry name" value="Abhydrolase_1"/>
    <property type="match status" value="1"/>
</dbReference>
<evidence type="ECO:0000256" key="1">
    <source>
        <dbReference type="SAM" id="SignalP"/>
    </source>
</evidence>
<dbReference type="InterPro" id="IPR050266">
    <property type="entry name" value="AB_hydrolase_sf"/>
</dbReference>
<organism evidence="3 4">
    <name type="scientific">Acinetobacter stercoris</name>
    <dbReference type="NCBI Taxonomy" id="2126983"/>
    <lineage>
        <taxon>Bacteria</taxon>
        <taxon>Pseudomonadati</taxon>
        <taxon>Pseudomonadota</taxon>
        <taxon>Gammaproteobacteria</taxon>
        <taxon>Moraxellales</taxon>
        <taxon>Moraxellaceae</taxon>
        <taxon>Acinetobacter</taxon>
    </lineage>
</organism>
<dbReference type="Proteomes" id="UP000245974">
    <property type="component" value="Unassembled WGS sequence"/>
</dbReference>
<dbReference type="EC" id="3.1.1.3" evidence="3"/>
<protein>
    <submittedName>
        <fullName evidence="3">Lipase 1</fullName>
        <ecNumber evidence="3">3.1.1.3</ecNumber>
    </submittedName>
</protein>
<sequence length="325" mass="36194">MKWNFTNFLLSTCFAFSISTITTVPIQTQAASSGINIQSVLQQERSWAGLQTKRLKVADIDWAYSEGGDVNKPTVMLVHGLAGSRDNWNRVARYLTPYYHVIVPDLPGQGDSKVPADFDYSIPNLTEKLRRFAEAGHFEKNMNIAGHSMGGAVALLYTAQYPIDTKSLFLVDSAGVFKSANTPYLKDPTLLRNFVVRKSGDFDKLFAIATALPPFVPNELKVEQEKMMISQAENTTKLVEQLVTMAKIYTPDTFALATRSIDQPVLIAWGDKDKIINVEAAAELKSLLKNAQEPVILKGVGHMPILEQEQLLVKPYLDFLSKHTR</sequence>
<dbReference type="EMBL" id="OOGT01000121">
    <property type="protein sequence ID" value="SPL71271.1"/>
    <property type="molecule type" value="Genomic_DNA"/>
</dbReference>
<evidence type="ECO:0000313" key="3">
    <source>
        <dbReference type="EMBL" id="SPL71271.1"/>
    </source>
</evidence>
<dbReference type="OrthoDB" id="2086224at2"/>
<name>A0A2U3N0S1_9GAMM</name>
<evidence type="ECO:0000313" key="4">
    <source>
        <dbReference type="Proteomes" id="UP000245974"/>
    </source>
</evidence>
<dbReference type="AlphaFoldDB" id="A0A2U3N0S1"/>
<dbReference type="Gene3D" id="3.40.50.1820">
    <property type="entry name" value="alpha/beta hydrolase"/>
    <property type="match status" value="1"/>
</dbReference>
<dbReference type="InterPro" id="IPR000073">
    <property type="entry name" value="AB_hydrolase_1"/>
</dbReference>
<dbReference type="PRINTS" id="PR00111">
    <property type="entry name" value="ABHYDROLASE"/>
</dbReference>